<organism evidence="2 3">
    <name type="scientific">Alienimonas californiensis</name>
    <dbReference type="NCBI Taxonomy" id="2527989"/>
    <lineage>
        <taxon>Bacteria</taxon>
        <taxon>Pseudomonadati</taxon>
        <taxon>Planctomycetota</taxon>
        <taxon>Planctomycetia</taxon>
        <taxon>Planctomycetales</taxon>
        <taxon>Planctomycetaceae</taxon>
        <taxon>Alienimonas</taxon>
    </lineage>
</organism>
<dbReference type="Proteomes" id="UP000318741">
    <property type="component" value="Chromosome"/>
</dbReference>
<keyword evidence="1" id="KW-1133">Transmembrane helix</keyword>
<sequence length="135" mass="14014" precursor="true">MSPVATELDPAASAAAIAPPDQPAAFDRADAKAIFLGWERLRIAFNLVLAAVCSPVALLSGPETYAAPAFWGNCFAGVLLVNVAYFAGPLAECVLDRLGLRHRSVRWALVLGGLLPTAAYGVAAVVAFPNQIGPL</sequence>
<reference evidence="2 3" key="1">
    <citation type="submission" date="2019-02" db="EMBL/GenBank/DDBJ databases">
        <title>Deep-cultivation of Planctomycetes and their phenomic and genomic characterization uncovers novel biology.</title>
        <authorList>
            <person name="Wiegand S."/>
            <person name="Jogler M."/>
            <person name="Boedeker C."/>
            <person name="Pinto D."/>
            <person name="Vollmers J."/>
            <person name="Rivas-Marin E."/>
            <person name="Kohn T."/>
            <person name="Peeters S.H."/>
            <person name="Heuer A."/>
            <person name="Rast P."/>
            <person name="Oberbeckmann S."/>
            <person name="Bunk B."/>
            <person name="Jeske O."/>
            <person name="Meyerdierks A."/>
            <person name="Storesund J.E."/>
            <person name="Kallscheuer N."/>
            <person name="Luecker S."/>
            <person name="Lage O.M."/>
            <person name="Pohl T."/>
            <person name="Merkel B.J."/>
            <person name="Hornburger P."/>
            <person name="Mueller R.-W."/>
            <person name="Bruemmer F."/>
            <person name="Labrenz M."/>
            <person name="Spormann A.M."/>
            <person name="Op den Camp H."/>
            <person name="Overmann J."/>
            <person name="Amann R."/>
            <person name="Jetten M.S.M."/>
            <person name="Mascher T."/>
            <person name="Medema M.H."/>
            <person name="Devos D.P."/>
            <person name="Kaster A.-K."/>
            <person name="Ovreas L."/>
            <person name="Rohde M."/>
            <person name="Galperin M.Y."/>
            <person name="Jogler C."/>
        </authorList>
    </citation>
    <scope>NUCLEOTIDE SEQUENCE [LARGE SCALE GENOMIC DNA]</scope>
    <source>
        <strain evidence="2 3">CA12</strain>
    </source>
</reference>
<keyword evidence="1" id="KW-0812">Transmembrane</keyword>
<name>A0A517PF40_9PLAN</name>
<dbReference type="RefSeq" id="WP_145360972.1">
    <property type="nucleotide sequence ID" value="NZ_CP036265.1"/>
</dbReference>
<gene>
    <name evidence="2" type="ORF">CA12_41260</name>
</gene>
<evidence type="ECO:0000313" key="3">
    <source>
        <dbReference type="Proteomes" id="UP000318741"/>
    </source>
</evidence>
<proteinExistence type="predicted"/>
<keyword evidence="1" id="KW-0472">Membrane</keyword>
<evidence type="ECO:0000256" key="1">
    <source>
        <dbReference type="SAM" id="Phobius"/>
    </source>
</evidence>
<accession>A0A517PF40</accession>
<dbReference type="KEGG" id="acaf:CA12_41260"/>
<evidence type="ECO:0000313" key="2">
    <source>
        <dbReference type="EMBL" id="QDT17988.1"/>
    </source>
</evidence>
<dbReference type="AlphaFoldDB" id="A0A517PF40"/>
<protein>
    <submittedName>
        <fullName evidence="2">Uncharacterized protein</fullName>
    </submittedName>
</protein>
<dbReference type="EMBL" id="CP036265">
    <property type="protein sequence ID" value="QDT17988.1"/>
    <property type="molecule type" value="Genomic_DNA"/>
</dbReference>
<feature type="transmembrane region" description="Helical" evidence="1">
    <location>
        <begin position="70"/>
        <end position="95"/>
    </location>
</feature>
<keyword evidence="3" id="KW-1185">Reference proteome</keyword>
<feature type="transmembrane region" description="Helical" evidence="1">
    <location>
        <begin position="107"/>
        <end position="128"/>
    </location>
</feature>
<dbReference type="OrthoDB" id="279298at2"/>